<reference evidence="1 2" key="1">
    <citation type="submission" date="2019-04" db="EMBL/GenBank/DDBJ databases">
        <authorList>
            <person name="Pope W.H."/>
            <person name="Garlena R.A."/>
            <person name="Russell D.A."/>
            <person name="Jacobs-Sera D."/>
            <person name="Hatfull G.F."/>
        </authorList>
    </citation>
    <scope>NUCLEOTIDE SEQUENCE [LARGE SCALE GENOMIC DNA]</scope>
</reference>
<accession>A0A650EZ49</accession>
<gene>
    <name evidence="1" type="primary">116</name>
    <name evidence="1" type="ORF">SEA_FORZA_116</name>
</gene>
<dbReference type="GeneID" id="77924484"/>
<protein>
    <submittedName>
        <fullName evidence="1">Uncharacterized protein</fullName>
    </submittedName>
</protein>
<dbReference type="EMBL" id="MK814760">
    <property type="protein sequence ID" value="QGT55109.1"/>
    <property type="molecule type" value="Genomic_DNA"/>
</dbReference>
<proteinExistence type="predicted"/>
<organism evidence="1 2">
    <name type="scientific">Gordonia phage Forza</name>
    <dbReference type="NCBI Taxonomy" id="2571247"/>
    <lineage>
        <taxon>Viruses</taxon>
        <taxon>Duplodnaviria</taxon>
        <taxon>Heunggongvirae</taxon>
        <taxon>Uroviricota</taxon>
        <taxon>Caudoviricetes</taxon>
        <taxon>Forzavirus</taxon>
        <taxon>Forzavirus forza</taxon>
    </lineage>
</organism>
<sequence>MTQNTNKRIIKATTEQIHYAYDLAVARKEKKDVIVRETLSRQDVIDTLSGDGDFDVTVIDEKGRTVFDATESVTKGNVDWVLLAEEHPEINLDHYRKPATTAITIRTGGMIDAIAEEFLASRDEADATEEPEAHSV</sequence>
<keyword evidence="2" id="KW-1185">Reference proteome</keyword>
<dbReference type="Proteomes" id="UP000423482">
    <property type="component" value="Segment"/>
</dbReference>
<evidence type="ECO:0000313" key="1">
    <source>
        <dbReference type="EMBL" id="QGT55109.1"/>
    </source>
</evidence>
<dbReference type="RefSeq" id="YP_010648996.1">
    <property type="nucleotide sequence ID" value="NC_070763.1"/>
</dbReference>
<dbReference type="KEGG" id="vg:77924484"/>
<evidence type="ECO:0000313" key="2">
    <source>
        <dbReference type="Proteomes" id="UP000423482"/>
    </source>
</evidence>
<name>A0A650EZ49_9CAUD</name>